<keyword evidence="9" id="KW-1185">Reference proteome</keyword>
<dbReference type="GO" id="GO:0005664">
    <property type="term" value="C:nuclear origin of replication recognition complex"/>
    <property type="evidence" value="ECO:0007669"/>
    <property type="project" value="InterPro"/>
</dbReference>
<feature type="domain" description="ORC6 first cyclin-like" evidence="7">
    <location>
        <begin position="9"/>
        <end position="93"/>
    </location>
</feature>
<organism evidence="8 9">
    <name type="scientific">Aulographum hederae CBS 113979</name>
    <dbReference type="NCBI Taxonomy" id="1176131"/>
    <lineage>
        <taxon>Eukaryota</taxon>
        <taxon>Fungi</taxon>
        <taxon>Dikarya</taxon>
        <taxon>Ascomycota</taxon>
        <taxon>Pezizomycotina</taxon>
        <taxon>Dothideomycetes</taxon>
        <taxon>Pleosporomycetidae</taxon>
        <taxon>Aulographales</taxon>
        <taxon>Aulographaceae</taxon>
    </lineage>
</organism>
<feature type="compositionally biased region" description="Polar residues" evidence="6">
    <location>
        <begin position="224"/>
        <end position="233"/>
    </location>
</feature>
<comment type="subcellular location">
    <subcellularLocation>
        <location evidence="1">Nucleus</location>
    </subcellularLocation>
</comment>
<evidence type="ECO:0000256" key="5">
    <source>
        <dbReference type="ARBA" id="ARBA00023242"/>
    </source>
</evidence>
<dbReference type="InterPro" id="IPR008721">
    <property type="entry name" value="ORC6_cyclin_first"/>
</dbReference>
<evidence type="ECO:0000313" key="9">
    <source>
        <dbReference type="Proteomes" id="UP000800041"/>
    </source>
</evidence>
<evidence type="ECO:0000256" key="3">
    <source>
        <dbReference type="ARBA" id="ARBA00022705"/>
    </source>
</evidence>
<evidence type="ECO:0000256" key="1">
    <source>
        <dbReference type="ARBA" id="ARBA00004123"/>
    </source>
</evidence>
<dbReference type="Pfam" id="PF05460">
    <property type="entry name" value="ORC6"/>
    <property type="match status" value="1"/>
</dbReference>
<feature type="region of interest" description="Disordered" evidence="6">
    <location>
        <begin position="320"/>
        <end position="368"/>
    </location>
</feature>
<accession>A0A6G1H8C6</accession>
<sequence length="426" mass="46729">MNKSIEQSLHTLLPSYSSSLPPELLNLATSLLAQSRSKASTLKSEEEIARPYACAHLACERLKSKFNLPDIVSNPPVPPPKYKKLYSYLDTALASRPSRAANQERNVAPTTPSKIRTTGKVNGNGTPSKATPSKAATPSGTPAKGTPASRRHTSTLKRKAPTETDLPPWTMPTIRTLCAAFSKPSAAPHVFAGVASVMSLQPPSARDPDLGPSTPSKRRRRESGNQNGNTNADVAISTSQIPALIAVILFFVLTKMSGSTTGKEYRAQQSLAVSTLLGLANEETGLETEMEESELSDTIEHLLRVAMDKGWTDMEWYQNVSSHSNPESEAEGEAGDDGDEMDLDEDGNETRAARRRSISRTPRKKMKHSMVEFDDGRLQMGLGTMFCEAVDWLSEERRLDYEEWKDDVLVRIEKMERGRGAVGLWK</sequence>
<feature type="compositionally biased region" description="Acidic residues" evidence="6">
    <location>
        <begin position="328"/>
        <end position="347"/>
    </location>
</feature>
<dbReference type="Proteomes" id="UP000800041">
    <property type="component" value="Unassembled WGS sequence"/>
</dbReference>
<reference evidence="8" key="1">
    <citation type="journal article" date="2020" name="Stud. Mycol.">
        <title>101 Dothideomycetes genomes: a test case for predicting lifestyles and emergence of pathogens.</title>
        <authorList>
            <person name="Haridas S."/>
            <person name="Albert R."/>
            <person name="Binder M."/>
            <person name="Bloem J."/>
            <person name="Labutti K."/>
            <person name="Salamov A."/>
            <person name="Andreopoulos B."/>
            <person name="Baker S."/>
            <person name="Barry K."/>
            <person name="Bills G."/>
            <person name="Bluhm B."/>
            <person name="Cannon C."/>
            <person name="Castanera R."/>
            <person name="Culley D."/>
            <person name="Daum C."/>
            <person name="Ezra D."/>
            <person name="Gonzalez J."/>
            <person name="Henrissat B."/>
            <person name="Kuo A."/>
            <person name="Liang C."/>
            <person name="Lipzen A."/>
            <person name="Lutzoni F."/>
            <person name="Magnuson J."/>
            <person name="Mondo S."/>
            <person name="Nolan M."/>
            <person name="Ohm R."/>
            <person name="Pangilinan J."/>
            <person name="Park H.-J."/>
            <person name="Ramirez L."/>
            <person name="Alfaro M."/>
            <person name="Sun H."/>
            <person name="Tritt A."/>
            <person name="Yoshinaga Y."/>
            <person name="Zwiers L.-H."/>
            <person name="Turgeon B."/>
            <person name="Goodwin S."/>
            <person name="Spatafora J."/>
            <person name="Crous P."/>
            <person name="Grigoriev I."/>
        </authorList>
    </citation>
    <scope>NUCLEOTIDE SEQUENCE</scope>
    <source>
        <strain evidence="8">CBS 113979</strain>
    </source>
</reference>
<evidence type="ECO:0000256" key="2">
    <source>
        <dbReference type="ARBA" id="ARBA00010840"/>
    </source>
</evidence>
<evidence type="ECO:0000313" key="8">
    <source>
        <dbReference type="EMBL" id="KAF1989307.1"/>
    </source>
</evidence>
<feature type="compositionally biased region" description="Polar residues" evidence="6">
    <location>
        <begin position="100"/>
        <end position="140"/>
    </location>
</feature>
<dbReference type="GO" id="GO:0006260">
    <property type="term" value="P:DNA replication"/>
    <property type="evidence" value="ECO:0007669"/>
    <property type="project" value="UniProtKB-KW"/>
</dbReference>
<dbReference type="GO" id="GO:0003677">
    <property type="term" value="F:DNA binding"/>
    <property type="evidence" value="ECO:0007669"/>
    <property type="project" value="UniProtKB-KW"/>
</dbReference>
<feature type="compositionally biased region" description="Basic residues" evidence="6">
    <location>
        <begin position="353"/>
        <end position="368"/>
    </location>
</feature>
<feature type="region of interest" description="Disordered" evidence="6">
    <location>
        <begin position="96"/>
        <end position="168"/>
    </location>
</feature>
<dbReference type="EMBL" id="ML977145">
    <property type="protein sequence ID" value="KAF1989307.1"/>
    <property type="molecule type" value="Genomic_DNA"/>
</dbReference>
<evidence type="ECO:0000259" key="7">
    <source>
        <dbReference type="Pfam" id="PF05460"/>
    </source>
</evidence>
<feature type="compositionally biased region" description="Basic residues" evidence="6">
    <location>
        <begin position="149"/>
        <end position="159"/>
    </location>
</feature>
<protein>
    <recommendedName>
        <fullName evidence="7">ORC6 first cyclin-like domain-containing protein</fullName>
    </recommendedName>
</protein>
<evidence type="ECO:0000256" key="6">
    <source>
        <dbReference type="SAM" id="MobiDB-lite"/>
    </source>
</evidence>
<dbReference type="AlphaFoldDB" id="A0A6G1H8C6"/>
<keyword evidence="3" id="KW-0235">DNA replication</keyword>
<comment type="similarity">
    <text evidence="2">Belongs to the ORC6 family.</text>
</comment>
<proteinExistence type="inferred from homology"/>
<name>A0A6G1H8C6_9PEZI</name>
<keyword evidence="5" id="KW-0539">Nucleus</keyword>
<keyword evidence="4" id="KW-0238">DNA-binding</keyword>
<evidence type="ECO:0000256" key="4">
    <source>
        <dbReference type="ARBA" id="ARBA00023125"/>
    </source>
</evidence>
<feature type="region of interest" description="Disordered" evidence="6">
    <location>
        <begin position="200"/>
        <end position="233"/>
    </location>
</feature>
<dbReference type="OrthoDB" id="5367324at2759"/>
<gene>
    <name evidence="8" type="ORF">K402DRAFT_390891</name>
</gene>